<sequence length="409" mass="47065">MAQQSPDYRRLWLEEQCKREEEQRKREEAERALKEKTRETTLAEQAKEEEKQAKELLEERARETTLPEFLDACHVHLYSGLAVQTATLSTRGDPANANNKIRPERTRAWEDFHARQEAIWDDLMESDFILERHFTSLHTLEEMGKATRRKMMGSELDLNYFQRSTVEDHISSIIEQLYNNPTLRKFRLKASVKFENHANTLSPTWQLEEGVQQMSVSGNQRRRSPRLQARAKQTKPPDSAAAATAGAARSSRPRADQFCVYNTSSETQNTEHRIPAFIIKYKAPHKLTLGYIYEGLDDMELEDVVRCRETDSPQDHFRRLLAAIITQTFSYMFQAGLEYGCICTGEAFIFLRVPDDPRTVYYFLSVPKGDVGKKTGWAPDSDGGNRLHLTAVEQMLAFTLQALKTPPRG</sequence>
<keyword evidence="2" id="KW-1185">Reference proteome</keyword>
<reference evidence="1" key="1">
    <citation type="submission" date="2022-10" db="EMBL/GenBank/DDBJ databases">
        <title>Culturing micro-colonial fungi from biological soil crusts in the Mojave desert and describing Neophaeococcomyces mojavensis, and introducing the new genera and species Taxawa tesnikishii.</title>
        <authorList>
            <person name="Kurbessoian T."/>
            <person name="Stajich J.E."/>
        </authorList>
    </citation>
    <scope>NUCLEOTIDE SEQUENCE</scope>
    <source>
        <strain evidence="1">JES_115</strain>
    </source>
</reference>
<accession>A0ACC2Z066</accession>
<evidence type="ECO:0000313" key="2">
    <source>
        <dbReference type="Proteomes" id="UP001172680"/>
    </source>
</evidence>
<organism evidence="1 2">
    <name type="scientific">Coniosporium tulheliwenetii</name>
    <dbReference type="NCBI Taxonomy" id="3383036"/>
    <lineage>
        <taxon>Eukaryota</taxon>
        <taxon>Fungi</taxon>
        <taxon>Dikarya</taxon>
        <taxon>Ascomycota</taxon>
        <taxon>Pezizomycotina</taxon>
        <taxon>Dothideomycetes</taxon>
        <taxon>Dothideomycetes incertae sedis</taxon>
        <taxon>Coniosporium</taxon>
    </lineage>
</organism>
<protein>
    <submittedName>
        <fullName evidence="1">Uncharacterized protein</fullName>
    </submittedName>
</protein>
<gene>
    <name evidence="1" type="ORF">H2199_005770</name>
</gene>
<proteinExistence type="predicted"/>
<evidence type="ECO:0000313" key="1">
    <source>
        <dbReference type="EMBL" id="KAJ9641102.1"/>
    </source>
</evidence>
<name>A0ACC2Z066_9PEZI</name>
<comment type="caution">
    <text evidence="1">The sequence shown here is derived from an EMBL/GenBank/DDBJ whole genome shotgun (WGS) entry which is preliminary data.</text>
</comment>
<dbReference type="EMBL" id="JAPDRP010000016">
    <property type="protein sequence ID" value="KAJ9641102.1"/>
    <property type="molecule type" value="Genomic_DNA"/>
</dbReference>
<dbReference type="Proteomes" id="UP001172680">
    <property type="component" value="Unassembled WGS sequence"/>
</dbReference>